<dbReference type="Gene3D" id="1.10.443.10">
    <property type="entry name" value="Intergrase catalytic core"/>
    <property type="match status" value="1"/>
</dbReference>
<evidence type="ECO:0000256" key="2">
    <source>
        <dbReference type="SAM" id="MobiDB-lite"/>
    </source>
</evidence>
<dbReference type="EMBL" id="CAUYUJ010016849">
    <property type="protein sequence ID" value="CAK0869436.1"/>
    <property type="molecule type" value="Genomic_DNA"/>
</dbReference>
<sequence length="373" mass="40204">MSWDIWRTWGRVEMPRRAPPMSVAMLCGIVHVLWRLGRQDAAVLILVAFHCLLRTGELMSIRAEHVLINASRAGLAALPWTESGARRGAQELVTVDDPVVGRALAWLRQRQGAGPLRLGTGAQFRLLFERACVQAGVEEVGLKPYSLRRGGATRDMCTRGDLGRAVHRGRWSDLRTAQIYINDGLAALAQRRVPGTTTTALRQAVRLLGVGARHAAGRPALPLLGDEEGGGGSWVPADDQDLDLHRRRPRRLGGPAAAGALRRASRGRVPRGPARPARPRDGGRRQRRAPAPAVLLRREPRAPVPGGRQLDDAGAGGPRARAKGTVRMPGPRPGLLPGRGSACAPPWPSRAGVCIDRPGPRDPTLREACSIAR</sequence>
<proteinExistence type="predicted"/>
<organism evidence="3 4">
    <name type="scientific">Prorocentrum cordatum</name>
    <dbReference type="NCBI Taxonomy" id="2364126"/>
    <lineage>
        <taxon>Eukaryota</taxon>
        <taxon>Sar</taxon>
        <taxon>Alveolata</taxon>
        <taxon>Dinophyceae</taxon>
        <taxon>Prorocentrales</taxon>
        <taxon>Prorocentraceae</taxon>
        <taxon>Prorocentrum</taxon>
    </lineage>
</organism>
<name>A0ABN9V8Y7_9DINO</name>
<accession>A0ABN9V8Y7</accession>
<evidence type="ECO:0008006" key="5">
    <source>
        <dbReference type="Google" id="ProtNLM"/>
    </source>
</evidence>
<evidence type="ECO:0000313" key="3">
    <source>
        <dbReference type="EMBL" id="CAK0869436.1"/>
    </source>
</evidence>
<evidence type="ECO:0000256" key="1">
    <source>
        <dbReference type="ARBA" id="ARBA00023172"/>
    </source>
</evidence>
<reference evidence="3" key="1">
    <citation type="submission" date="2023-10" db="EMBL/GenBank/DDBJ databases">
        <authorList>
            <person name="Chen Y."/>
            <person name="Shah S."/>
            <person name="Dougan E. K."/>
            <person name="Thang M."/>
            <person name="Chan C."/>
        </authorList>
    </citation>
    <scope>NUCLEOTIDE SEQUENCE [LARGE SCALE GENOMIC DNA]</scope>
</reference>
<dbReference type="Proteomes" id="UP001189429">
    <property type="component" value="Unassembled WGS sequence"/>
</dbReference>
<protein>
    <recommendedName>
        <fullName evidence="5">Tyr recombinase domain-containing protein</fullName>
    </recommendedName>
</protein>
<feature type="non-terminal residue" evidence="3">
    <location>
        <position position="373"/>
    </location>
</feature>
<gene>
    <name evidence="3" type="ORF">PCOR1329_LOCUS55789</name>
</gene>
<dbReference type="InterPro" id="IPR011010">
    <property type="entry name" value="DNA_brk_join_enz"/>
</dbReference>
<keyword evidence="1" id="KW-0233">DNA recombination</keyword>
<dbReference type="SUPFAM" id="SSF56349">
    <property type="entry name" value="DNA breaking-rejoining enzymes"/>
    <property type="match status" value="1"/>
</dbReference>
<feature type="compositionally biased region" description="Low complexity" evidence="2">
    <location>
        <begin position="252"/>
        <end position="262"/>
    </location>
</feature>
<feature type="region of interest" description="Disordered" evidence="2">
    <location>
        <begin position="221"/>
        <end position="373"/>
    </location>
</feature>
<evidence type="ECO:0000313" key="4">
    <source>
        <dbReference type="Proteomes" id="UP001189429"/>
    </source>
</evidence>
<dbReference type="InterPro" id="IPR013762">
    <property type="entry name" value="Integrase-like_cat_sf"/>
</dbReference>
<keyword evidence="4" id="KW-1185">Reference proteome</keyword>
<comment type="caution">
    <text evidence="3">The sequence shown here is derived from an EMBL/GenBank/DDBJ whole genome shotgun (WGS) entry which is preliminary data.</text>
</comment>